<evidence type="ECO:0008006" key="3">
    <source>
        <dbReference type="Google" id="ProtNLM"/>
    </source>
</evidence>
<dbReference type="AlphaFoldDB" id="A0A379JZN9"/>
<evidence type="ECO:0000313" key="2">
    <source>
        <dbReference type="Proteomes" id="UP000254084"/>
    </source>
</evidence>
<accession>A0A379JZN9</accession>
<organism evidence="1 2">
    <name type="scientific">Ectopseudomonas oleovorans</name>
    <name type="common">Pseudomonas oleovorans</name>
    <dbReference type="NCBI Taxonomy" id="301"/>
    <lineage>
        <taxon>Bacteria</taxon>
        <taxon>Pseudomonadati</taxon>
        <taxon>Pseudomonadota</taxon>
        <taxon>Gammaproteobacteria</taxon>
        <taxon>Pseudomonadales</taxon>
        <taxon>Pseudomonadaceae</taxon>
        <taxon>Ectopseudomonas</taxon>
    </lineage>
</organism>
<proteinExistence type="predicted"/>
<dbReference type="EMBL" id="UGUW01000001">
    <property type="protein sequence ID" value="SUD57906.1"/>
    <property type="molecule type" value="Genomic_DNA"/>
</dbReference>
<dbReference type="RefSeq" id="WP_084341301.1">
    <property type="nucleotide sequence ID" value="NZ_UGUW01000001.1"/>
</dbReference>
<dbReference type="Proteomes" id="UP000254084">
    <property type="component" value="Unassembled WGS sequence"/>
</dbReference>
<evidence type="ECO:0000313" key="1">
    <source>
        <dbReference type="EMBL" id="SUD57906.1"/>
    </source>
</evidence>
<protein>
    <recommendedName>
        <fullName evidence="3">Lipoprotein</fullName>
    </recommendedName>
</protein>
<gene>
    <name evidence="1" type="ORF">NCTC10860_00109</name>
</gene>
<name>A0A379JZN9_ECTOL</name>
<dbReference type="PROSITE" id="PS51257">
    <property type="entry name" value="PROKAR_LIPOPROTEIN"/>
    <property type="match status" value="1"/>
</dbReference>
<reference evidence="1 2" key="1">
    <citation type="submission" date="2018-06" db="EMBL/GenBank/DDBJ databases">
        <authorList>
            <consortium name="Pathogen Informatics"/>
            <person name="Doyle S."/>
        </authorList>
    </citation>
    <scope>NUCLEOTIDE SEQUENCE [LARGE SCALE GENOMIC DNA]</scope>
    <source>
        <strain evidence="1 2">NCTC10860</strain>
    </source>
</reference>
<sequence length="143" mass="14932">MKNIIFVLTALAALAGCDVNDNKVEAYTIQADKCLPDTKPGCVGIDLEALSKATYSNFNPEPVRIAGDVMVCPHGHPAIGDGIEKNGCENADPISIADFAESVCPGGRVLGVTPELSQTEPKGVVGLTVSIEPVSGTHCRRVE</sequence>